<keyword evidence="3" id="KW-1185">Reference proteome</keyword>
<proteinExistence type="predicted"/>
<protein>
    <submittedName>
        <fullName evidence="2">Uncharacterized protein</fullName>
    </submittedName>
</protein>
<dbReference type="Proteomes" id="UP001189429">
    <property type="component" value="Unassembled WGS sequence"/>
</dbReference>
<evidence type="ECO:0000256" key="1">
    <source>
        <dbReference type="SAM" id="SignalP"/>
    </source>
</evidence>
<feature type="chain" id="PRO_5047283460" evidence="1">
    <location>
        <begin position="26"/>
        <end position="129"/>
    </location>
</feature>
<feature type="signal peptide" evidence="1">
    <location>
        <begin position="1"/>
        <end position="25"/>
    </location>
</feature>
<accession>A0ABN9TFZ4</accession>
<name>A0ABN9TFZ4_9DINO</name>
<sequence>MVPRCVPCGPRSLAAGLLLLGGARARCSLSGEDCRGSRCCARPNERCYEKDLWGGRGGRQSCDKGTVGHWDDPPQFRTNWSCNEVKPLRELTQCAGHFDDCRTSRCCQEPGAQCFEKNARWAQCKQSAD</sequence>
<organism evidence="2 3">
    <name type="scientific">Prorocentrum cordatum</name>
    <dbReference type="NCBI Taxonomy" id="2364126"/>
    <lineage>
        <taxon>Eukaryota</taxon>
        <taxon>Sar</taxon>
        <taxon>Alveolata</taxon>
        <taxon>Dinophyceae</taxon>
        <taxon>Prorocentrales</taxon>
        <taxon>Prorocentraceae</taxon>
        <taxon>Prorocentrum</taxon>
    </lineage>
</organism>
<evidence type="ECO:0000313" key="3">
    <source>
        <dbReference type="Proteomes" id="UP001189429"/>
    </source>
</evidence>
<evidence type="ECO:0000313" key="2">
    <source>
        <dbReference type="EMBL" id="CAK0844747.1"/>
    </source>
</evidence>
<comment type="caution">
    <text evidence="2">The sequence shown here is derived from an EMBL/GenBank/DDBJ whole genome shotgun (WGS) entry which is preliminary data.</text>
</comment>
<keyword evidence="1" id="KW-0732">Signal</keyword>
<dbReference type="EMBL" id="CAUYUJ010014690">
    <property type="protein sequence ID" value="CAK0844747.1"/>
    <property type="molecule type" value="Genomic_DNA"/>
</dbReference>
<gene>
    <name evidence="2" type="ORF">PCOR1329_LOCUS38770</name>
</gene>
<reference evidence="2" key="1">
    <citation type="submission" date="2023-10" db="EMBL/GenBank/DDBJ databases">
        <authorList>
            <person name="Chen Y."/>
            <person name="Shah S."/>
            <person name="Dougan E. K."/>
            <person name="Thang M."/>
            <person name="Chan C."/>
        </authorList>
    </citation>
    <scope>NUCLEOTIDE SEQUENCE [LARGE SCALE GENOMIC DNA]</scope>
</reference>